<accession>A0A5P1EE83</accession>
<keyword evidence="2" id="KW-1185">Reference proteome</keyword>
<dbReference type="Gramene" id="ONK64144">
    <property type="protein sequence ID" value="ONK64144"/>
    <property type="gene ID" value="A4U43_C07F22550"/>
</dbReference>
<evidence type="ECO:0000313" key="2">
    <source>
        <dbReference type="Proteomes" id="UP000243459"/>
    </source>
</evidence>
<proteinExistence type="predicted"/>
<protein>
    <submittedName>
        <fullName evidence="1">Uncharacterized protein</fullName>
    </submittedName>
</protein>
<dbReference type="Proteomes" id="UP000243459">
    <property type="component" value="Chromosome 7"/>
</dbReference>
<dbReference type="EMBL" id="CM007387">
    <property type="protein sequence ID" value="ONK64144.1"/>
    <property type="molecule type" value="Genomic_DNA"/>
</dbReference>
<reference evidence="2" key="1">
    <citation type="journal article" date="2017" name="Nat. Commun.">
        <title>The asparagus genome sheds light on the origin and evolution of a young Y chromosome.</title>
        <authorList>
            <person name="Harkess A."/>
            <person name="Zhou J."/>
            <person name="Xu C."/>
            <person name="Bowers J.E."/>
            <person name="Van der Hulst R."/>
            <person name="Ayyampalayam S."/>
            <person name="Mercati F."/>
            <person name="Riccardi P."/>
            <person name="McKain M.R."/>
            <person name="Kakrana A."/>
            <person name="Tang H."/>
            <person name="Ray J."/>
            <person name="Groenendijk J."/>
            <person name="Arikit S."/>
            <person name="Mathioni S.M."/>
            <person name="Nakano M."/>
            <person name="Shan H."/>
            <person name="Telgmann-Rauber A."/>
            <person name="Kanno A."/>
            <person name="Yue Z."/>
            <person name="Chen H."/>
            <person name="Li W."/>
            <person name="Chen Y."/>
            <person name="Xu X."/>
            <person name="Zhang Y."/>
            <person name="Luo S."/>
            <person name="Chen H."/>
            <person name="Gao J."/>
            <person name="Mao Z."/>
            <person name="Pires J.C."/>
            <person name="Luo M."/>
            <person name="Kudrna D."/>
            <person name="Wing R.A."/>
            <person name="Meyers B.C."/>
            <person name="Yi K."/>
            <person name="Kong H."/>
            <person name="Lavrijsen P."/>
            <person name="Sunseri F."/>
            <person name="Falavigna A."/>
            <person name="Ye Y."/>
            <person name="Leebens-Mack J.H."/>
            <person name="Chen G."/>
        </authorList>
    </citation>
    <scope>NUCLEOTIDE SEQUENCE [LARGE SCALE GENOMIC DNA]</scope>
    <source>
        <strain evidence="2">cv. DH0086</strain>
    </source>
</reference>
<name>A0A5P1EE83_ASPOF</name>
<sequence length="182" mass="19911">MIYFEGASGVLVLAPTIETNEAPTPASTLSVRRKLIIHGSSDDVYDALFSPMLAGAKKVVPPCPKPCFDEGPSMAAASLDEPEVSSMDFELVPMDVPMTTSMIKKDVTIIKAKATIIVAQACLEATQHRKEELELNLANLTKKWDSHIVKLQAKTKRLSVIRSQATPIDPRILKEKAHKRCS</sequence>
<gene>
    <name evidence="1" type="ORF">A4U43_C07F22550</name>
</gene>
<organism evidence="1 2">
    <name type="scientific">Asparagus officinalis</name>
    <name type="common">Garden asparagus</name>
    <dbReference type="NCBI Taxonomy" id="4686"/>
    <lineage>
        <taxon>Eukaryota</taxon>
        <taxon>Viridiplantae</taxon>
        <taxon>Streptophyta</taxon>
        <taxon>Embryophyta</taxon>
        <taxon>Tracheophyta</taxon>
        <taxon>Spermatophyta</taxon>
        <taxon>Magnoliopsida</taxon>
        <taxon>Liliopsida</taxon>
        <taxon>Asparagales</taxon>
        <taxon>Asparagaceae</taxon>
        <taxon>Asparagoideae</taxon>
        <taxon>Asparagus</taxon>
    </lineage>
</organism>
<dbReference type="AlphaFoldDB" id="A0A5P1EE83"/>
<evidence type="ECO:0000313" key="1">
    <source>
        <dbReference type="EMBL" id="ONK64144.1"/>
    </source>
</evidence>